<dbReference type="InterPro" id="IPR006640">
    <property type="entry name" value="SprT-like_domain"/>
</dbReference>
<dbReference type="RefSeq" id="YP_009200522.1">
    <property type="nucleotide sequence ID" value="NC_028820.1"/>
</dbReference>
<name>A0A0B5A4R5_9CAUD</name>
<protein>
    <recommendedName>
        <fullName evidence="1">SprT-like domain-containing protein</fullName>
    </recommendedName>
</protein>
<proteinExistence type="predicted"/>
<sequence>MNLLERVNKKEFFNHNDFSYHSIESATLFANELLNSHGLSDWTFKIVTSMKRNNIAYCNIYRKVIVMQARYFFCVDSAETENTIIHEIAHALTPGHGHDAVWKAKCKELGCEPKATTNLRSKGGFVTNWVLEFKTQREQLMTRDGVVQYLSPSVSKSVSKKSETKRVAKPTKLAMDLYISKAGLSNFLKAMVNLGYKESYAMVQWKLCESR</sequence>
<dbReference type="GeneID" id="26627585"/>
<dbReference type="Proteomes" id="UP000031805">
    <property type="component" value="Segment"/>
</dbReference>
<dbReference type="GO" id="GO:0006950">
    <property type="term" value="P:response to stress"/>
    <property type="evidence" value="ECO:0007669"/>
    <property type="project" value="UniProtKB-ARBA"/>
</dbReference>
<evidence type="ECO:0000313" key="3">
    <source>
        <dbReference type="Proteomes" id="UP000031805"/>
    </source>
</evidence>
<gene>
    <name evidence="2" type="ORF">YenMTG1_261</name>
</gene>
<dbReference type="Pfam" id="PF10263">
    <property type="entry name" value="SprT-like"/>
    <property type="match status" value="1"/>
</dbReference>
<evidence type="ECO:0000259" key="1">
    <source>
        <dbReference type="Pfam" id="PF10263"/>
    </source>
</evidence>
<evidence type="ECO:0000313" key="2">
    <source>
        <dbReference type="EMBL" id="AJD82071.1"/>
    </source>
</evidence>
<dbReference type="EMBL" id="KP202158">
    <property type="protein sequence ID" value="AJD82071.1"/>
    <property type="molecule type" value="Genomic_DNA"/>
</dbReference>
<organism evidence="2 3">
    <name type="scientific">Yersinia phage vB_YenM_TG1</name>
    <dbReference type="NCBI Taxonomy" id="1589265"/>
    <lineage>
        <taxon>Viruses</taxon>
        <taxon>Duplodnaviria</taxon>
        <taxon>Heunggongvirae</taxon>
        <taxon>Uroviricota</taxon>
        <taxon>Caudoviricetes</taxon>
        <taxon>Pantevenvirales</taxon>
        <taxon>Straboviridae</taxon>
        <taxon>Tevenvirinae</taxon>
        <taxon>Tegunavirus</taxon>
        <taxon>Tegunavirus yenmtg1</taxon>
    </lineage>
</organism>
<feature type="domain" description="SprT-like" evidence="1">
    <location>
        <begin position="39"/>
        <end position="112"/>
    </location>
</feature>
<reference evidence="2 3" key="1">
    <citation type="submission" date="2014-11" db="EMBL/GenBank/DDBJ databases">
        <title>Complete genome sequence of vB_YenM_TG1, a broad host range bacteriophage which infects Yersinia enterocolitica.</title>
        <authorList>
            <person name="Leon-Velarde C.G."/>
            <person name="Kropinski A.M."/>
            <person name="Chen S."/>
            <person name="Griffiths M.W."/>
            <person name="Odumeru J.A."/>
        </authorList>
    </citation>
    <scope>NUCLEOTIDE SEQUENCE [LARGE SCALE GENOMIC DNA]</scope>
</reference>
<dbReference type="KEGG" id="vg:26627585"/>
<accession>A0A0B5A4R5</accession>
<keyword evidence="3" id="KW-1185">Reference proteome</keyword>